<keyword evidence="2" id="KW-1185">Reference proteome</keyword>
<gene>
    <name evidence="1" type="primary">UTR2_9</name>
    <name evidence="1" type="ORF">LPJ66_007111</name>
</gene>
<keyword evidence="1" id="KW-0326">Glycosidase</keyword>
<protein>
    <submittedName>
        <fullName evidence="1">Glycosidase CRH2</fullName>
    </submittedName>
</protein>
<comment type="caution">
    <text evidence="1">The sequence shown here is derived from an EMBL/GenBank/DDBJ whole genome shotgun (WGS) entry which is preliminary data.</text>
</comment>
<dbReference type="Proteomes" id="UP001150581">
    <property type="component" value="Unassembled WGS sequence"/>
</dbReference>
<proteinExistence type="predicted"/>
<feature type="non-terminal residue" evidence="1">
    <location>
        <position position="296"/>
    </location>
</feature>
<reference evidence="1" key="1">
    <citation type="submission" date="2022-07" db="EMBL/GenBank/DDBJ databases">
        <title>Phylogenomic reconstructions and comparative analyses of Kickxellomycotina fungi.</title>
        <authorList>
            <person name="Reynolds N.K."/>
            <person name="Stajich J.E."/>
            <person name="Barry K."/>
            <person name="Grigoriev I.V."/>
            <person name="Crous P."/>
            <person name="Smith M.E."/>
        </authorList>
    </citation>
    <scope>NUCLEOTIDE SEQUENCE</scope>
    <source>
        <strain evidence="1">Benny 63K</strain>
    </source>
</reference>
<keyword evidence="1" id="KW-0378">Hydrolase</keyword>
<accession>A0ACC1IAF2</accession>
<name>A0ACC1IAF2_9FUNG</name>
<evidence type="ECO:0000313" key="1">
    <source>
        <dbReference type="EMBL" id="KAJ1891100.1"/>
    </source>
</evidence>
<organism evidence="1 2">
    <name type="scientific">Kickxella alabastrina</name>
    <dbReference type="NCBI Taxonomy" id="61397"/>
    <lineage>
        <taxon>Eukaryota</taxon>
        <taxon>Fungi</taxon>
        <taxon>Fungi incertae sedis</taxon>
        <taxon>Zoopagomycota</taxon>
        <taxon>Kickxellomycotina</taxon>
        <taxon>Kickxellomycetes</taxon>
        <taxon>Kickxellales</taxon>
        <taxon>Kickxellaceae</taxon>
        <taxon>Kickxella</taxon>
    </lineage>
</organism>
<sequence length="296" mass="31625">MSKVFAVISLLISAYAATGVDGSLGTCLREVFFGKDTNSEPYTPKEAFGMTRAARPMLVVDRLYERDIEDDGLDMIIPAGGGIINIADLVGIGSGNTGSNLQAQAPAITTTAAEATSASTTSKPASSSTKAPESSTTTTTTAAAVASETTSGNTDSQPAVLSSGTYSQEPSDTVYTCKSDFIDFSQRDAMSKFSLVWCPENAYQTDNSVVWRLTQECGMTMVYPWDFHYGKIEGRVRIGPGSGVVTAMILMGPPPSDEIDFEWVGKDITHVQTMYYVQAHRVDVLPEVFGIDQQGN</sequence>
<evidence type="ECO:0000313" key="2">
    <source>
        <dbReference type="Proteomes" id="UP001150581"/>
    </source>
</evidence>
<dbReference type="EMBL" id="JANBPG010001220">
    <property type="protein sequence ID" value="KAJ1891100.1"/>
    <property type="molecule type" value="Genomic_DNA"/>
</dbReference>